<dbReference type="EMBL" id="BAABDJ010000007">
    <property type="protein sequence ID" value="GAA4001266.1"/>
    <property type="molecule type" value="Genomic_DNA"/>
</dbReference>
<gene>
    <name evidence="1" type="ORF">GCM10022408_10590</name>
</gene>
<dbReference type="Gene3D" id="1.20.1440.60">
    <property type="entry name" value="23S rRNA-intervening sequence"/>
    <property type="match status" value="1"/>
</dbReference>
<dbReference type="InterPro" id="IPR036583">
    <property type="entry name" value="23S_rRNA_IVS_sf"/>
</dbReference>
<dbReference type="RefSeq" id="WP_345071480.1">
    <property type="nucleotide sequence ID" value="NZ_BAABDJ010000007.1"/>
</dbReference>
<dbReference type="PANTHER" id="PTHR38471:SF2">
    <property type="entry name" value="FOUR HELIX BUNDLE PROTEIN"/>
    <property type="match status" value="1"/>
</dbReference>
<dbReference type="CDD" id="cd16377">
    <property type="entry name" value="23S_rRNA_IVP_like"/>
    <property type="match status" value="1"/>
</dbReference>
<protein>
    <submittedName>
        <fullName evidence="1">Four helix bundle protein</fullName>
    </submittedName>
</protein>
<keyword evidence="2" id="KW-1185">Reference proteome</keyword>
<evidence type="ECO:0000313" key="1">
    <source>
        <dbReference type="EMBL" id="GAA4001266.1"/>
    </source>
</evidence>
<proteinExistence type="predicted"/>
<reference evidence="2" key="1">
    <citation type="journal article" date="2019" name="Int. J. Syst. Evol. Microbiol.">
        <title>The Global Catalogue of Microorganisms (GCM) 10K type strain sequencing project: providing services to taxonomists for standard genome sequencing and annotation.</title>
        <authorList>
            <consortium name="The Broad Institute Genomics Platform"/>
            <consortium name="The Broad Institute Genome Sequencing Center for Infectious Disease"/>
            <person name="Wu L."/>
            <person name="Ma J."/>
        </authorList>
    </citation>
    <scope>NUCLEOTIDE SEQUENCE [LARGE SCALE GENOMIC DNA]</scope>
    <source>
        <strain evidence="2">JCM 17224</strain>
    </source>
</reference>
<dbReference type="SUPFAM" id="SSF158446">
    <property type="entry name" value="IVS-encoded protein-like"/>
    <property type="match status" value="1"/>
</dbReference>
<dbReference type="InterPro" id="IPR012657">
    <property type="entry name" value="23S_rRNA-intervening_sequence"/>
</dbReference>
<evidence type="ECO:0000313" key="2">
    <source>
        <dbReference type="Proteomes" id="UP001500567"/>
    </source>
</evidence>
<accession>A0ABP7RRX0</accession>
<dbReference type="NCBIfam" id="TIGR02436">
    <property type="entry name" value="four helix bundle protein"/>
    <property type="match status" value="1"/>
</dbReference>
<name>A0ABP7RRX0_9BACT</name>
<organism evidence="1 2">
    <name type="scientific">Hymenobacter fastidiosus</name>
    <dbReference type="NCBI Taxonomy" id="486264"/>
    <lineage>
        <taxon>Bacteria</taxon>
        <taxon>Pseudomonadati</taxon>
        <taxon>Bacteroidota</taxon>
        <taxon>Cytophagia</taxon>
        <taxon>Cytophagales</taxon>
        <taxon>Hymenobacteraceae</taxon>
        <taxon>Hymenobacter</taxon>
    </lineage>
</organism>
<dbReference type="PANTHER" id="PTHR38471">
    <property type="entry name" value="FOUR HELIX BUNDLE PROTEIN"/>
    <property type="match status" value="1"/>
</dbReference>
<comment type="caution">
    <text evidence="1">The sequence shown here is derived from an EMBL/GenBank/DDBJ whole genome shotgun (WGS) entry which is preliminary data.</text>
</comment>
<dbReference type="Pfam" id="PF05635">
    <property type="entry name" value="23S_rRNA_IVP"/>
    <property type="match status" value="1"/>
</dbReference>
<sequence length="119" mass="13484">MHQYKELKVWQKAMSITKLTYRLCAGFPDNERFGLVSQMRRAAVSMPSNIAEGAGRNSKLEFRQFLAIANGSAYELETQLLLANSFGYISVESLNTISIELNELQKMLFGLQKSLTEKE</sequence>
<dbReference type="Proteomes" id="UP001500567">
    <property type="component" value="Unassembled WGS sequence"/>
</dbReference>